<keyword evidence="4 12" id="KW-0547">Nucleotide-binding</keyword>
<feature type="compositionally biased region" description="Polar residues" evidence="13">
    <location>
        <begin position="111"/>
        <end position="124"/>
    </location>
</feature>
<feature type="domain" description="Helicase ATP-binding" evidence="14">
    <location>
        <begin position="181"/>
        <end position="383"/>
    </location>
</feature>
<dbReference type="PROSITE" id="PS51192">
    <property type="entry name" value="HELICASE_ATP_BIND_1"/>
    <property type="match status" value="1"/>
</dbReference>
<evidence type="ECO:0000313" key="18">
    <source>
        <dbReference type="Proteomes" id="UP000053328"/>
    </source>
</evidence>
<evidence type="ECO:0000256" key="11">
    <source>
        <dbReference type="PROSITE-ProRule" id="PRU00552"/>
    </source>
</evidence>
<dbReference type="SMART" id="SM00487">
    <property type="entry name" value="DEXDc"/>
    <property type="match status" value="1"/>
</dbReference>
<dbReference type="Pfam" id="PF00271">
    <property type="entry name" value="Helicase_C"/>
    <property type="match status" value="1"/>
</dbReference>
<sequence length="841" mass="91346">MADDGMFLNFTVGEPVSAQAQKFTGGSWRHRLKVKRWAQRGGGPRDSNDPNKVPLHPRRQTKEQAEDFGDSRPTKRRRDNDYTPGAAQGVGNVQKSYDPRHSKGPREVISSLFSYNPKSVSATGKEQEKVTEEEPTVPSNAPLVDGIDTFTSLGLSPTVAAHLLTKMNLKNPTAIQKAAISQMVKEDSDAFIQSETGSGKTLAYLLPIVQRIITMAESQKGAGHASQDPSVHRDSGLFAIILAPTRELCKQISVVLERLLGCAHYIVAGTVIGGEKKKSEKARLRKGLNILVATPGRLVDHLDNTKVLDVSTVRWLVLDEGDRLMDLGFEEDITKIVKTLDERKRTSSRLGLPSQRTTVLCSATLKMNVQKLGEISLKDAVLIKGESTDDDPDREDEGTGSAFLAPAQLKQSYLVTAAKLRLVTLTALLKRTFARKGSVMKAIIFVSCADSVEFHYKVLTRSSSENSSTTDNATSTTTSKPPTPPASTSSDSDSDGDSDTETKPKKNKTRSTKQTPKLPTIDPSADAISPSPILSTPANPITVYKLHGSLPQATRTAIVRHFGSTTAPSLLIATDVASRGLDLPNLDLVIEYDPAFSSDDHLHRIGRTARLGRDGRAVVFLLPGKEEGYVDILHKSYKPSSDADTSRNVTHQAAEDVLKKGFSPLSGILPTKKASQTSSSSTGKDAQSTAAAGNWDTIATNFQLEVERWILSAQHNKDLAKRAFQSHIRAYATHVAAERKYFDIKELHLGHLAKAFGLRDPPGRVNVVGQRGGAQSKKRGRPSETGGPSSGDGDNDGRRKQKAADIDEVDDTDDAARKMREKIRKNRALMMGKGADEFNIA</sequence>
<keyword evidence="3" id="KW-0698">rRNA processing</keyword>
<feature type="domain" description="Helicase C-terminal" evidence="15">
    <location>
        <begin position="408"/>
        <end position="658"/>
    </location>
</feature>
<dbReference type="PROSITE" id="PS51195">
    <property type="entry name" value="Q_MOTIF"/>
    <property type="match status" value="1"/>
</dbReference>
<evidence type="ECO:0000256" key="8">
    <source>
        <dbReference type="ARBA" id="ARBA00022884"/>
    </source>
</evidence>
<protein>
    <recommendedName>
        <fullName evidence="12">ATP-dependent RNA helicase</fullName>
        <ecNumber evidence="12">3.6.4.13</ecNumber>
    </recommendedName>
</protein>
<dbReference type="InterPro" id="IPR001650">
    <property type="entry name" value="Helicase_C-like"/>
</dbReference>
<dbReference type="CDD" id="cd18787">
    <property type="entry name" value="SF2_C_DEAD"/>
    <property type="match status" value="1"/>
</dbReference>
<dbReference type="AlphaFoldDB" id="A0A0D2AZC2"/>
<gene>
    <name evidence="17" type="ORF">PV08_09088</name>
</gene>
<dbReference type="InterPro" id="IPR027417">
    <property type="entry name" value="P-loop_NTPase"/>
</dbReference>
<comment type="similarity">
    <text evidence="12">Belongs to the DEAD box helicase family.</text>
</comment>
<evidence type="ECO:0000256" key="7">
    <source>
        <dbReference type="ARBA" id="ARBA00022840"/>
    </source>
</evidence>
<dbReference type="InterPro" id="IPR014014">
    <property type="entry name" value="RNA_helicase_DEAD_Q_motif"/>
</dbReference>
<name>A0A0D2AZC2_9EURO</name>
<feature type="domain" description="DEAD-box RNA helicase Q" evidence="16">
    <location>
        <begin position="148"/>
        <end position="177"/>
    </location>
</feature>
<keyword evidence="7 12" id="KW-0067">ATP-binding</keyword>
<evidence type="ECO:0000259" key="14">
    <source>
        <dbReference type="PROSITE" id="PS51192"/>
    </source>
</evidence>
<keyword evidence="2" id="KW-0690">Ribosome biogenesis</keyword>
<feature type="compositionally biased region" description="Basic and acidic residues" evidence="13">
    <location>
        <begin position="795"/>
        <end position="805"/>
    </location>
</feature>
<keyword evidence="9" id="KW-0539">Nucleus</keyword>
<dbReference type="CDD" id="cd17949">
    <property type="entry name" value="DEADc_DDX31"/>
    <property type="match status" value="1"/>
</dbReference>
<evidence type="ECO:0000259" key="16">
    <source>
        <dbReference type="PROSITE" id="PS51195"/>
    </source>
</evidence>
<dbReference type="STRING" id="91928.A0A0D2AZC2"/>
<evidence type="ECO:0000256" key="6">
    <source>
        <dbReference type="ARBA" id="ARBA00022806"/>
    </source>
</evidence>
<dbReference type="InterPro" id="IPR011545">
    <property type="entry name" value="DEAD/DEAH_box_helicase_dom"/>
</dbReference>
<dbReference type="GeneID" id="27336171"/>
<feature type="compositionally biased region" description="Basic and acidic residues" evidence="13">
    <location>
        <begin position="60"/>
        <end position="81"/>
    </location>
</feature>
<organism evidence="17 18">
    <name type="scientific">Exophiala spinifera</name>
    <dbReference type="NCBI Taxonomy" id="91928"/>
    <lineage>
        <taxon>Eukaryota</taxon>
        <taxon>Fungi</taxon>
        <taxon>Dikarya</taxon>
        <taxon>Ascomycota</taxon>
        <taxon>Pezizomycotina</taxon>
        <taxon>Eurotiomycetes</taxon>
        <taxon>Chaetothyriomycetidae</taxon>
        <taxon>Chaetothyriales</taxon>
        <taxon>Herpotrichiellaceae</taxon>
        <taxon>Exophiala</taxon>
    </lineage>
</organism>
<dbReference type="SUPFAM" id="SSF52540">
    <property type="entry name" value="P-loop containing nucleoside triphosphate hydrolases"/>
    <property type="match status" value="2"/>
</dbReference>
<dbReference type="RefSeq" id="XP_016232031.1">
    <property type="nucleotide sequence ID" value="XM_016383408.1"/>
</dbReference>
<feature type="compositionally biased region" description="Low complexity" evidence="13">
    <location>
        <begin position="461"/>
        <end position="491"/>
    </location>
</feature>
<evidence type="ECO:0000256" key="5">
    <source>
        <dbReference type="ARBA" id="ARBA00022801"/>
    </source>
</evidence>
<dbReference type="VEuPathDB" id="FungiDB:PV08_09088"/>
<dbReference type="EC" id="3.6.4.13" evidence="12"/>
<evidence type="ECO:0000256" key="2">
    <source>
        <dbReference type="ARBA" id="ARBA00022517"/>
    </source>
</evidence>
<feature type="region of interest" description="Disordered" evidence="13">
    <location>
        <begin position="21"/>
        <end position="143"/>
    </location>
</feature>
<dbReference type="GO" id="GO:0016787">
    <property type="term" value="F:hydrolase activity"/>
    <property type="evidence" value="ECO:0007669"/>
    <property type="project" value="UniProtKB-KW"/>
</dbReference>
<dbReference type="GO" id="GO:0003723">
    <property type="term" value="F:RNA binding"/>
    <property type="evidence" value="ECO:0007669"/>
    <property type="project" value="UniProtKB-UniRule"/>
</dbReference>
<dbReference type="HOGENOM" id="CLU_003041_26_2_1"/>
<dbReference type="GO" id="GO:0003724">
    <property type="term" value="F:RNA helicase activity"/>
    <property type="evidence" value="ECO:0007669"/>
    <property type="project" value="UniProtKB-EC"/>
</dbReference>
<dbReference type="InterPro" id="IPR014001">
    <property type="entry name" value="Helicase_ATP-bd"/>
</dbReference>
<evidence type="ECO:0000256" key="13">
    <source>
        <dbReference type="SAM" id="MobiDB-lite"/>
    </source>
</evidence>
<dbReference type="SMART" id="SM01178">
    <property type="entry name" value="DUF4217"/>
    <property type="match status" value="1"/>
</dbReference>
<dbReference type="Proteomes" id="UP000053328">
    <property type="component" value="Unassembled WGS sequence"/>
</dbReference>
<proteinExistence type="inferred from homology"/>
<accession>A0A0D2AZC2</accession>
<dbReference type="PANTHER" id="PTHR24031">
    <property type="entry name" value="RNA HELICASE"/>
    <property type="match status" value="1"/>
</dbReference>
<feature type="region of interest" description="Disordered" evidence="13">
    <location>
        <begin position="461"/>
        <end position="533"/>
    </location>
</feature>
<feature type="compositionally biased region" description="Low complexity" evidence="13">
    <location>
        <begin position="671"/>
        <end position="684"/>
    </location>
</feature>
<evidence type="ECO:0000256" key="4">
    <source>
        <dbReference type="ARBA" id="ARBA00022741"/>
    </source>
</evidence>
<dbReference type="Gene3D" id="3.40.50.300">
    <property type="entry name" value="P-loop containing nucleotide triphosphate hydrolases"/>
    <property type="match status" value="2"/>
</dbReference>
<dbReference type="PROSITE" id="PS51194">
    <property type="entry name" value="HELICASE_CTER"/>
    <property type="match status" value="1"/>
</dbReference>
<comment type="catalytic activity">
    <reaction evidence="10 12">
        <text>ATP + H2O = ADP + phosphate + H(+)</text>
        <dbReference type="Rhea" id="RHEA:13065"/>
        <dbReference type="ChEBI" id="CHEBI:15377"/>
        <dbReference type="ChEBI" id="CHEBI:15378"/>
        <dbReference type="ChEBI" id="CHEBI:30616"/>
        <dbReference type="ChEBI" id="CHEBI:43474"/>
        <dbReference type="ChEBI" id="CHEBI:456216"/>
        <dbReference type="EC" id="3.6.4.13"/>
    </reaction>
</comment>
<feature type="region of interest" description="Disordered" evidence="13">
    <location>
        <begin position="760"/>
        <end position="819"/>
    </location>
</feature>
<dbReference type="GO" id="GO:0005524">
    <property type="term" value="F:ATP binding"/>
    <property type="evidence" value="ECO:0007669"/>
    <property type="project" value="UniProtKB-UniRule"/>
</dbReference>
<feature type="region of interest" description="Disordered" evidence="13">
    <location>
        <begin position="668"/>
        <end position="690"/>
    </location>
</feature>
<evidence type="ECO:0000313" key="17">
    <source>
        <dbReference type="EMBL" id="KIW11815.1"/>
    </source>
</evidence>
<evidence type="ECO:0000256" key="1">
    <source>
        <dbReference type="ARBA" id="ARBA00004604"/>
    </source>
</evidence>
<dbReference type="OrthoDB" id="422663at2759"/>
<comment type="subcellular location">
    <subcellularLocation>
        <location evidence="1">Nucleus</location>
        <location evidence="1">Nucleolus</location>
    </subcellularLocation>
</comment>
<dbReference type="GO" id="GO:0005730">
    <property type="term" value="C:nucleolus"/>
    <property type="evidence" value="ECO:0007669"/>
    <property type="project" value="UniProtKB-SubCell"/>
</dbReference>
<comment type="function">
    <text evidence="12">RNA helicase.</text>
</comment>
<keyword evidence="5 12" id="KW-0378">Hydrolase</keyword>
<dbReference type="SMART" id="SM00490">
    <property type="entry name" value="HELICc"/>
    <property type="match status" value="1"/>
</dbReference>
<keyword evidence="18" id="KW-1185">Reference proteome</keyword>
<dbReference type="Pfam" id="PF00270">
    <property type="entry name" value="DEAD"/>
    <property type="match status" value="1"/>
</dbReference>
<feature type="short sequence motif" description="Q motif" evidence="11">
    <location>
        <begin position="148"/>
        <end position="177"/>
    </location>
</feature>
<dbReference type="GO" id="GO:0006364">
    <property type="term" value="P:rRNA processing"/>
    <property type="evidence" value="ECO:0007669"/>
    <property type="project" value="UniProtKB-KW"/>
</dbReference>
<keyword evidence="6 12" id="KW-0347">Helicase</keyword>
<comment type="domain">
    <text evidence="12">The Q motif is unique to and characteristic of the DEAD box family of RNA helicases and controls ATP binding and hydrolysis.</text>
</comment>
<feature type="compositionally biased region" description="Basic residues" evidence="13">
    <location>
        <begin position="28"/>
        <end position="38"/>
    </location>
</feature>
<dbReference type="Pfam" id="PF13959">
    <property type="entry name" value="CTE_SPB4"/>
    <property type="match status" value="1"/>
</dbReference>
<dbReference type="InterPro" id="IPR025313">
    <property type="entry name" value="SPB4-like_CTE"/>
</dbReference>
<feature type="compositionally biased region" description="Basic and acidic residues" evidence="13">
    <location>
        <begin position="97"/>
        <end position="106"/>
    </location>
</feature>
<reference evidence="17 18" key="1">
    <citation type="submission" date="2015-01" db="EMBL/GenBank/DDBJ databases">
        <title>The Genome Sequence of Exophiala spinifera CBS89968.</title>
        <authorList>
            <consortium name="The Broad Institute Genomics Platform"/>
            <person name="Cuomo C."/>
            <person name="de Hoog S."/>
            <person name="Gorbushina A."/>
            <person name="Stielow B."/>
            <person name="Teixiera M."/>
            <person name="Abouelleil A."/>
            <person name="Chapman S.B."/>
            <person name="Priest M."/>
            <person name="Young S.K."/>
            <person name="Wortman J."/>
            <person name="Nusbaum C."/>
            <person name="Birren B."/>
        </authorList>
    </citation>
    <scope>NUCLEOTIDE SEQUENCE [LARGE SCALE GENOMIC DNA]</scope>
    <source>
        <strain evidence="17 18">CBS 89968</strain>
    </source>
</reference>
<dbReference type="EMBL" id="KN847498">
    <property type="protein sequence ID" value="KIW11815.1"/>
    <property type="molecule type" value="Genomic_DNA"/>
</dbReference>
<keyword evidence="8 12" id="KW-0694">RNA-binding</keyword>
<evidence type="ECO:0000256" key="3">
    <source>
        <dbReference type="ARBA" id="ARBA00022552"/>
    </source>
</evidence>
<evidence type="ECO:0000259" key="15">
    <source>
        <dbReference type="PROSITE" id="PS51194"/>
    </source>
</evidence>
<evidence type="ECO:0000256" key="10">
    <source>
        <dbReference type="ARBA" id="ARBA00047984"/>
    </source>
</evidence>
<evidence type="ECO:0000256" key="12">
    <source>
        <dbReference type="RuleBase" id="RU365068"/>
    </source>
</evidence>
<evidence type="ECO:0000256" key="9">
    <source>
        <dbReference type="ARBA" id="ARBA00023242"/>
    </source>
</evidence>